<evidence type="ECO:0000313" key="2">
    <source>
        <dbReference type="EMBL" id="ERG94669.1"/>
    </source>
</evidence>
<reference evidence="2 3" key="1">
    <citation type="journal article" date="2013" name="PLoS ONE">
        <title>Assembly-driven community genomics of a hypersaline microbial ecosystem.</title>
        <authorList>
            <person name="Podell S."/>
            <person name="Ugalde J.A."/>
            <person name="Narasingarao P."/>
            <person name="Banfield J.F."/>
            <person name="Heidelberg K.B."/>
            <person name="Allen E.E."/>
        </authorList>
    </citation>
    <scope>NUCLEOTIDE SEQUENCE [LARGE SCALE GENOMIC DNA]</scope>
    <source>
        <strain evidence="3">J07HQW2</strain>
    </source>
</reference>
<name>U1MW64_9EURY</name>
<dbReference type="InterPro" id="IPR055951">
    <property type="entry name" value="DUF7529"/>
</dbReference>
<accession>U1MW64</accession>
<dbReference type="eggNOG" id="arCOG02977">
    <property type="taxonomic scope" value="Archaea"/>
</dbReference>
<feature type="region of interest" description="Disordered" evidence="1">
    <location>
        <begin position="1"/>
        <end position="33"/>
    </location>
</feature>
<feature type="compositionally biased region" description="Polar residues" evidence="1">
    <location>
        <begin position="9"/>
        <end position="21"/>
    </location>
</feature>
<sequence length="209" mass="22773">MDDGRPDSDSNIETVTENMSDSTDDPMTGHNGRWEAVIDDMSATATEYRDAGWEALELHPGDIFPIPPVDGADQTGLSSSDGVNNTSTKGSIAQDSSKSHSRVGLDVIIPDNEFTQLIEIASARTFDECEAFRAEVGSILFVIAGIKASTTDVVVFVPLYYRANDAQRMAQRAVARGEIKLFVRPLSDDRQVVFSQSTPELLLPSEFAR</sequence>
<dbReference type="Pfam" id="PF24373">
    <property type="entry name" value="DUF7529"/>
    <property type="match status" value="2"/>
</dbReference>
<organism evidence="2 3">
    <name type="scientific">Haloquadratum walsbyi J07HQW2</name>
    <dbReference type="NCBI Taxonomy" id="1238425"/>
    <lineage>
        <taxon>Archaea</taxon>
        <taxon>Methanobacteriati</taxon>
        <taxon>Methanobacteriota</taxon>
        <taxon>Stenosarchaea group</taxon>
        <taxon>Halobacteria</taxon>
        <taxon>Halobacteriales</taxon>
        <taxon>Haloferacaceae</taxon>
        <taxon>Haloquadratum</taxon>
    </lineage>
</organism>
<dbReference type="HOGENOM" id="CLU_092285_1_0_2"/>
<evidence type="ECO:0000313" key="3">
    <source>
        <dbReference type="Proteomes" id="UP000030710"/>
    </source>
</evidence>
<feature type="compositionally biased region" description="Polar residues" evidence="1">
    <location>
        <begin position="75"/>
        <end position="96"/>
    </location>
</feature>
<dbReference type="AlphaFoldDB" id="U1MW64"/>
<evidence type="ECO:0000256" key="1">
    <source>
        <dbReference type="SAM" id="MobiDB-lite"/>
    </source>
</evidence>
<dbReference type="Proteomes" id="UP000030710">
    <property type="component" value="Unassembled WGS sequence"/>
</dbReference>
<gene>
    <name evidence="2" type="ORF">J07HQW2_01106</name>
</gene>
<dbReference type="STRING" id="1238425.J07HQW2_01106"/>
<protein>
    <submittedName>
        <fullName evidence="2">Uncharacterized protein</fullName>
    </submittedName>
</protein>
<proteinExistence type="predicted"/>
<feature type="region of interest" description="Disordered" evidence="1">
    <location>
        <begin position="65"/>
        <end position="97"/>
    </location>
</feature>
<dbReference type="EMBL" id="KE356561">
    <property type="protein sequence ID" value="ERG94669.1"/>
    <property type="molecule type" value="Genomic_DNA"/>
</dbReference>
<dbReference type="RefSeq" id="WP_021054160.1">
    <property type="nucleotide sequence ID" value="NZ_KE356561.1"/>
</dbReference>